<reference evidence="3 4" key="1">
    <citation type="submission" date="2006-02" db="EMBL/GenBank/DDBJ databases">
        <authorList>
            <person name="Pinhassi J."/>
            <person name="Pedros-Alio C."/>
            <person name="Ferriera S."/>
            <person name="Johnson J."/>
            <person name="Kravitz S."/>
            <person name="Halpern A."/>
            <person name="Remington K."/>
            <person name="Beeson K."/>
            <person name="Tran B."/>
            <person name="Rogers Y.-H."/>
            <person name="Friedman R."/>
            <person name="Venter J.C."/>
        </authorList>
    </citation>
    <scope>NUCLEOTIDE SEQUENCE [LARGE SCALE GENOMIC DNA]</scope>
    <source>
        <strain evidence="3 4">MED297</strain>
    </source>
</reference>
<keyword evidence="4" id="KW-1185">Reference proteome</keyword>
<dbReference type="GO" id="GO:0030246">
    <property type="term" value="F:carbohydrate binding"/>
    <property type="evidence" value="ECO:0007669"/>
    <property type="project" value="InterPro"/>
</dbReference>
<keyword evidence="1" id="KW-0732">Signal</keyword>
<dbReference type="RefSeq" id="WP_008044527.1">
    <property type="nucleotide sequence ID" value="NZ_CH724151.1"/>
</dbReference>
<feature type="chain" id="PRO_5002666255" evidence="1">
    <location>
        <begin position="18"/>
        <end position="1291"/>
    </location>
</feature>
<dbReference type="InterPro" id="IPR013780">
    <property type="entry name" value="Glyco_hydro_b"/>
</dbReference>
<evidence type="ECO:0000313" key="4">
    <source>
        <dbReference type="Proteomes" id="UP000005953"/>
    </source>
</evidence>
<dbReference type="InterPro" id="IPR013784">
    <property type="entry name" value="Carb-bd-like_fold"/>
</dbReference>
<dbReference type="EMBL" id="AAOE01000001">
    <property type="protein sequence ID" value="EAR11109.1"/>
    <property type="molecule type" value="Genomic_DNA"/>
</dbReference>
<feature type="domain" description="Glycosyl hydrolase family 13 catalytic" evidence="2">
    <location>
        <begin position="41"/>
        <end position="483"/>
    </location>
</feature>
<name>A4B908_9GAMM</name>
<dbReference type="Pfam" id="PF16738">
    <property type="entry name" value="CBM26"/>
    <property type="match status" value="3"/>
</dbReference>
<dbReference type="Pfam" id="PF00128">
    <property type="entry name" value="Alpha-amylase"/>
    <property type="match status" value="1"/>
</dbReference>
<proteinExistence type="predicted"/>
<dbReference type="PANTHER" id="PTHR10357">
    <property type="entry name" value="ALPHA-AMYLASE FAMILY MEMBER"/>
    <property type="match status" value="1"/>
</dbReference>
<accession>A4B908</accession>
<dbReference type="STRING" id="314283.MED297_19517"/>
<dbReference type="PANTHER" id="PTHR10357:SF209">
    <property type="entry name" value="PERIPLASMIC ALPHA-AMYLASE"/>
    <property type="match status" value="1"/>
</dbReference>
<dbReference type="InterPro" id="IPR031965">
    <property type="entry name" value="CBM26"/>
</dbReference>
<dbReference type="PROSITE" id="PS51257">
    <property type="entry name" value="PROKAR_LIPOPROTEIN"/>
    <property type="match status" value="1"/>
</dbReference>
<organism evidence="3 4">
    <name type="scientific">Reinekea blandensis MED297</name>
    <dbReference type="NCBI Taxonomy" id="314283"/>
    <lineage>
        <taxon>Bacteria</taxon>
        <taxon>Pseudomonadati</taxon>
        <taxon>Pseudomonadota</taxon>
        <taxon>Gammaproteobacteria</taxon>
        <taxon>Oceanospirillales</taxon>
        <taxon>Saccharospirillaceae</taxon>
        <taxon>Reinekea</taxon>
    </lineage>
</organism>
<dbReference type="SUPFAM" id="SSF51445">
    <property type="entry name" value="(Trans)glycosidases"/>
    <property type="match status" value="1"/>
</dbReference>
<dbReference type="GO" id="GO:0005975">
    <property type="term" value="P:carbohydrate metabolic process"/>
    <property type="evidence" value="ECO:0007669"/>
    <property type="project" value="InterPro"/>
</dbReference>
<evidence type="ECO:0000313" key="3">
    <source>
        <dbReference type="EMBL" id="EAR11109.1"/>
    </source>
</evidence>
<dbReference type="Gene3D" id="2.60.40.10">
    <property type="entry name" value="Immunoglobulins"/>
    <property type="match status" value="4"/>
</dbReference>
<dbReference type="SUPFAM" id="SSF81296">
    <property type="entry name" value="E set domains"/>
    <property type="match status" value="1"/>
</dbReference>
<sequence>MTFTARKLALAMVTASAIILSGCLPEVPYQDRDVRDDVFYFVMPDRFENGDLSNDYGGIAGGAYEHGFDPYDKGMYHGGDMAGLESRLDYLKELGVTAIWMTPILKNQAVQGSPTEFSSAYHGYWTLDFTQIDPHLGSNDDLKSLIDAAHDRNMKVFFDIITNHTADVIKYEECHEPDGTAIVNPCPYVSLAEKAEGNGLTPFVPVGNENLKVPAWLNDPQYYNNQGDSTFSGENSIYGDFVGLDDLDTTQPEVIDGMIDIFEDLVSEFKPDGFRIDTVKHVNIEFWQAFSPALLEHARAEGIPNFFMFGEVYDGNPQFLSQFTTIGKLPSVLDFGIQGAASSVFANNGSSTALSGLFAQDDVYSDTDSDASTLMNFGGNHDMGRLGMFIQNGNPNASDDELLARAKLFNAFMFFARGIPVIYYGDEQGFTGDGGDQDAREDMFPSQVSSYNDNRLIGTSATTAEDNFDTGHPLYLAIRDYADVYKSHATLRYGAHVNRYSEDGGLYAFSRIGDDRREYLIVFNSEPQARELTLSASAPIYLPVIADDKLKATSSGDITLVVEPFDFAIYRAARPTPFSPKTDFEITGVENGAAVAGRVDIELALAKPASALSTYEATFEVSTDDGLTWAPVASDRTAPYRLFWQSGELADGTDVLLRARLDNGQGKTSQQQVSLVIDSRVPDRVTVDYENGNDRTTLYVSDEDGGLQGPIFADDGLFEFRWDEDDDRQVLVFVDQQGDTFAIDRPVSISRSTIVAQSEDNAEGDLEAFVYLNNNGDLANNDNDVGGVPVELPLQADAPAPLGNDVNLRGGLNSWGTDAMTYVGNQTYKVQRLIDAGDVEFKFADSTWSALNIGGPVTDTGLTQGANPGNLTHTFTQTALYNLYLVSTELDGESFLLHFMNPEVGPVGETVYLKGDMNDWSEQTAMVYLGEQRYQVEVPLEPGDYSFKLANADWSWERTANGPIPLDSTVSVSASGGNSTLSATEAANYTFSYQFDDESLTISSDFVPEDDPGMRVVFRLPDDWVAPANIYFWEAATTETPAWPGLVMDDLGDGWYGFQFNDGTASANVIFNDGGNQTANLSRDRDGCYVDANWQDSCPPYLGDEPGVDALSLRFEAPEDWTEVSVYYWNTAPESVTVDWPGETATPLYGNWWSIELPAGVAAANVIFNNGGAGAQTTDLFRDADGCYRYAEQRWSDSCIVSMSVSVRKPAEWTDDLNVYYWNAAVPGPAWPGEPMTPSDGDVYQFDFPDGVFSANLIFNDGVSEQTADLYRESDGCYDVALQTWTATCSP</sequence>
<dbReference type="OrthoDB" id="3236218at2"/>
<dbReference type="Gene3D" id="2.60.40.1180">
    <property type="entry name" value="Golgi alpha-mannosidase II"/>
    <property type="match status" value="1"/>
</dbReference>
<dbReference type="CDD" id="cd02861">
    <property type="entry name" value="E_set_pullulanase_like"/>
    <property type="match status" value="2"/>
</dbReference>
<dbReference type="InterPro" id="IPR017853">
    <property type="entry name" value="GH"/>
</dbReference>
<feature type="signal peptide" evidence="1">
    <location>
        <begin position="1"/>
        <end position="17"/>
    </location>
</feature>
<dbReference type="CDD" id="cd11339">
    <property type="entry name" value="AmyAc_bac_CMD_like_2"/>
    <property type="match status" value="1"/>
</dbReference>
<dbReference type="Gene3D" id="3.20.20.80">
    <property type="entry name" value="Glycosidases"/>
    <property type="match status" value="1"/>
</dbReference>
<dbReference type="InterPro" id="IPR014756">
    <property type="entry name" value="Ig_E-set"/>
</dbReference>
<evidence type="ECO:0000259" key="2">
    <source>
        <dbReference type="SMART" id="SM00642"/>
    </source>
</evidence>
<protein>
    <submittedName>
        <fullName evidence="3">Putative alpha amylase</fullName>
    </submittedName>
</protein>
<dbReference type="HOGENOM" id="CLU_006462_7_0_6"/>
<evidence type="ECO:0000256" key="1">
    <source>
        <dbReference type="SAM" id="SignalP"/>
    </source>
</evidence>
<dbReference type="InterPro" id="IPR013783">
    <property type="entry name" value="Ig-like_fold"/>
</dbReference>
<comment type="caution">
    <text evidence="3">The sequence shown here is derived from an EMBL/GenBank/DDBJ whole genome shotgun (WGS) entry which is preliminary data.</text>
</comment>
<dbReference type="InterPro" id="IPR006047">
    <property type="entry name" value="GH13_cat_dom"/>
</dbReference>
<dbReference type="SUPFAM" id="SSF49452">
    <property type="entry name" value="Starch-binding domain-like"/>
    <property type="match status" value="1"/>
</dbReference>
<dbReference type="Proteomes" id="UP000005953">
    <property type="component" value="Unassembled WGS sequence"/>
</dbReference>
<gene>
    <name evidence="3" type="ORF">MED297_19517</name>
</gene>
<dbReference type="SMART" id="SM00642">
    <property type="entry name" value="Aamy"/>
    <property type="match status" value="1"/>
</dbReference>